<dbReference type="SUPFAM" id="SSF58104">
    <property type="entry name" value="Methyl-accepting chemotaxis protein (MCP) signaling domain"/>
    <property type="match status" value="2"/>
</dbReference>
<dbReference type="Proteomes" id="UP000322077">
    <property type="component" value="Unassembled WGS sequence"/>
</dbReference>
<sequence>MALVKKAALGRRTGKTPTAPVTKVAPTAVSPSPRTRTRKAATAIERLDQATQELASGLAQSASAAAELQRNVEQMASGAEEAAGAAQESLGLIGHLRAQFREARSRAAAAQSQTERLESSFVETVAQIDASVASIDLNARRQINSVMMIGQLGAAADRIGALGDTVVDLAEQTGMLALNASIEATRAGDSGRGFGIVADEVRLLAEGSEANAENIRRLANGIVEEVRAIVGRIQSASDLATTEAKNGNTVSAALSLSRNELGLVLDGAREIATAAVQAEGAATEAERGAEQVASAAEEQSAAAAEAQQAIEQQAVSLEESQQTAEALAVLSGVLGDGGSDATAVEQVAVSAEQLSATVQELSGASSQIQIAIEQIVRGTQIQSSATLEASTAMGQIETSADVARDRAQQTVDRLDIVVATVTDGSATLKGLVDGVGAAVVETRSVLDLLSALSDTARRAEKITDALSLDALQTNMLGVNGAVEATRAGEAGQGFATVTADIRKLARNLAANAENGKDIVRAIQDGIAGARRDLDQIAAAGEAESARNQALLDRFAEMNAELGKVRADNQVILDGTDAIQSAAREVRSGCDQIAKAAEIAADAAREAGAAAQEQAQGAEMLAAAIEDIASLAASLNAQAPSAA</sequence>
<evidence type="ECO:0000256" key="3">
    <source>
        <dbReference type="SAM" id="MobiDB-lite"/>
    </source>
</evidence>
<dbReference type="SMART" id="SM00283">
    <property type="entry name" value="MA"/>
    <property type="match status" value="1"/>
</dbReference>
<dbReference type="EMBL" id="VTOU01000001">
    <property type="protein sequence ID" value="TZG28711.1"/>
    <property type="molecule type" value="Genomic_DNA"/>
</dbReference>
<protein>
    <submittedName>
        <fullName evidence="5">Methyl-accepting chemotaxis protein</fullName>
    </submittedName>
</protein>
<feature type="region of interest" description="Disordered" evidence="3">
    <location>
        <begin position="1"/>
        <end position="39"/>
    </location>
</feature>
<accession>A0A5D9CF13</accession>
<dbReference type="PROSITE" id="PS50111">
    <property type="entry name" value="CHEMOTAXIS_TRANSDUC_2"/>
    <property type="match status" value="2"/>
</dbReference>
<evidence type="ECO:0000256" key="1">
    <source>
        <dbReference type="ARBA" id="ARBA00023224"/>
    </source>
</evidence>
<dbReference type="PANTHER" id="PTHR32089:SF112">
    <property type="entry name" value="LYSOZYME-LIKE PROTEIN-RELATED"/>
    <property type="match status" value="1"/>
</dbReference>
<proteinExistence type="predicted"/>
<evidence type="ECO:0000259" key="4">
    <source>
        <dbReference type="PROSITE" id="PS50111"/>
    </source>
</evidence>
<name>A0A5D9CF13_9SPHN</name>
<feature type="domain" description="Methyl-accepting transducer" evidence="4">
    <location>
        <begin position="357"/>
        <end position="628"/>
    </location>
</feature>
<evidence type="ECO:0000313" key="6">
    <source>
        <dbReference type="Proteomes" id="UP000322077"/>
    </source>
</evidence>
<dbReference type="GO" id="GO:0016020">
    <property type="term" value="C:membrane"/>
    <property type="evidence" value="ECO:0007669"/>
    <property type="project" value="InterPro"/>
</dbReference>
<dbReference type="Gene3D" id="1.10.287.950">
    <property type="entry name" value="Methyl-accepting chemotaxis protein"/>
    <property type="match status" value="2"/>
</dbReference>
<reference evidence="5 6" key="1">
    <citation type="submission" date="2019-08" db="EMBL/GenBank/DDBJ databases">
        <authorList>
            <person name="Wang G."/>
            <person name="Xu Z."/>
        </authorList>
    </citation>
    <scope>NUCLEOTIDE SEQUENCE [LARGE SCALE GENOMIC DNA]</scope>
    <source>
        <strain evidence="5 6">ZX</strain>
    </source>
</reference>
<feature type="domain" description="Methyl-accepting transducer" evidence="4">
    <location>
        <begin position="57"/>
        <end position="328"/>
    </location>
</feature>
<organism evidence="5 6">
    <name type="scientific">Sphingomonas montanisoli</name>
    <dbReference type="NCBI Taxonomy" id="2606412"/>
    <lineage>
        <taxon>Bacteria</taxon>
        <taxon>Pseudomonadati</taxon>
        <taxon>Pseudomonadota</taxon>
        <taxon>Alphaproteobacteria</taxon>
        <taxon>Sphingomonadales</taxon>
        <taxon>Sphingomonadaceae</taxon>
        <taxon>Sphingomonas</taxon>
    </lineage>
</organism>
<dbReference type="GO" id="GO:0007165">
    <property type="term" value="P:signal transduction"/>
    <property type="evidence" value="ECO:0007669"/>
    <property type="project" value="UniProtKB-KW"/>
</dbReference>
<evidence type="ECO:0000313" key="5">
    <source>
        <dbReference type="EMBL" id="TZG28711.1"/>
    </source>
</evidence>
<feature type="compositionally biased region" description="Low complexity" evidence="3">
    <location>
        <begin position="15"/>
        <end position="29"/>
    </location>
</feature>
<dbReference type="InterPro" id="IPR004089">
    <property type="entry name" value="MCPsignal_dom"/>
</dbReference>
<dbReference type="AlphaFoldDB" id="A0A5D9CF13"/>
<dbReference type="PANTHER" id="PTHR32089">
    <property type="entry name" value="METHYL-ACCEPTING CHEMOTAXIS PROTEIN MCPB"/>
    <property type="match status" value="1"/>
</dbReference>
<keyword evidence="1 2" id="KW-0807">Transducer</keyword>
<dbReference type="Pfam" id="PF00015">
    <property type="entry name" value="MCPsignal"/>
    <property type="match status" value="2"/>
</dbReference>
<gene>
    <name evidence="5" type="ORF">FYJ91_00750</name>
</gene>
<comment type="caution">
    <text evidence="5">The sequence shown here is derived from an EMBL/GenBank/DDBJ whole genome shotgun (WGS) entry which is preliminary data.</text>
</comment>
<evidence type="ECO:0000256" key="2">
    <source>
        <dbReference type="PROSITE-ProRule" id="PRU00284"/>
    </source>
</evidence>
<keyword evidence="6" id="KW-1185">Reference proteome</keyword>